<dbReference type="PANTHER" id="PTHR47505:SF1">
    <property type="entry name" value="DNA UTILIZATION PROTEIN YHGH"/>
    <property type="match status" value="1"/>
</dbReference>
<evidence type="ECO:0000256" key="1">
    <source>
        <dbReference type="ARBA" id="ARBA00008007"/>
    </source>
</evidence>
<dbReference type="InterPro" id="IPR029057">
    <property type="entry name" value="PRTase-like"/>
</dbReference>
<gene>
    <name evidence="2" type="ORF">LQ318_11050</name>
</gene>
<dbReference type="RefSeq" id="WP_265790119.1">
    <property type="nucleotide sequence ID" value="NZ_BAABRS010000002.1"/>
</dbReference>
<dbReference type="InterPro" id="IPR051910">
    <property type="entry name" value="ComF/GntX_DNA_util-trans"/>
</dbReference>
<comment type="caution">
    <text evidence="2">The sequence shown here is derived from an EMBL/GenBank/DDBJ whole genome shotgun (WGS) entry which is preliminary data.</text>
</comment>
<comment type="similarity">
    <text evidence="1">Belongs to the ComF/GntX family.</text>
</comment>
<organism evidence="2 3">
    <name type="scientific">Fodinibius salicampi</name>
    <dbReference type="NCBI Taxonomy" id="1920655"/>
    <lineage>
        <taxon>Bacteria</taxon>
        <taxon>Pseudomonadati</taxon>
        <taxon>Balneolota</taxon>
        <taxon>Balneolia</taxon>
        <taxon>Balneolales</taxon>
        <taxon>Balneolaceae</taxon>
        <taxon>Fodinibius</taxon>
    </lineage>
</organism>
<dbReference type="Proteomes" id="UP001207337">
    <property type="component" value="Unassembled WGS sequence"/>
</dbReference>
<keyword evidence="3" id="KW-1185">Reference proteome</keyword>
<dbReference type="EMBL" id="JAJNDC010000002">
    <property type="protein sequence ID" value="MCW9713445.1"/>
    <property type="molecule type" value="Genomic_DNA"/>
</dbReference>
<name>A0ABT3Q006_9BACT</name>
<sequence>MKKMFQNMVRGISGVVFPNVCACCGLENTEHQRLLCSFCLQERFEDANPDNAPVSSDIILPEGVIAQHALWQFDKGGDLQDLLHLLKYEQLTGIGVDLGRELGVRIKKHSLLKQKLSFFPAVLLPVPLHYLKFRYRGFNQAFKISLGFQQVWNDLSICDIKSVVRDKNTRTQTGLSLKRRRQNLKNAFKVKKPAEIKDKLVVIIDDVFTTGATTFELAHTVLDSGAKEIVVLTVAQA</sequence>
<accession>A0ABT3Q006</accession>
<protein>
    <submittedName>
        <fullName evidence="2">ComF family protein</fullName>
    </submittedName>
</protein>
<dbReference type="InterPro" id="IPR000836">
    <property type="entry name" value="PRTase_dom"/>
</dbReference>
<reference evidence="2 3" key="1">
    <citation type="submission" date="2021-11" db="EMBL/GenBank/DDBJ databases">
        <title>Aliifidinibius sp. nov., a new bacterium isolated from saline soil.</title>
        <authorList>
            <person name="Galisteo C."/>
            <person name="De La Haba R."/>
            <person name="Sanchez-Porro C."/>
            <person name="Ventosa A."/>
        </authorList>
    </citation>
    <scope>NUCLEOTIDE SEQUENCE [LARGE SCALE GENOMIC DNA]</scope>
    <source>
        <strain evidence="2 3">KACC 190600</strain>
    </source>
</reference>
<evidence type="ECO:0000313" key="3">
    <source>
        <dbReference type="Proteomes" id="UP001207337"/>
    </source>
</evidence>
<dbReference type="CDD" id="cd06223">
    <property type="entry name" value="PRTases_typeI"/>
    <property type="match status" value="1"/>
</dbReference>
<evidence type="ECO:0000313" key="2">
    <source>
        <dbReference type="EMBL" id="MCW9713445.1"/>
    </source>
</evidence>
<dbReference type="Gene3D" id="3.40.50.2020">
    <property type="match status" value="1"/>
</dbReference>
<proteinExistence type="inferred from homology"/>
<dbReference type="SUPFAM" id="SSF53271">
    <property type="entry name" value="PRTase-like"/>
    <property type="match status" value="1"/>
</dbReference>
<dbReference type="PANTHER" id="PTHR47505">
    <property type="entry name" value="DNA UTILIZATION PROTEIN YHGH"/>
    <property type="match status" value="1"/>
</dbReference>